<organism evidence="2 3">
    <name type="scientific">Plectosphaerella cucumerina</name>
    <dbReference type="NCBI Taxonomy" id="40658"/>
    <lineage>
        <taxon>Eukaryota</taxon>
        <taxon>Fungi</taxon>
        <taxon>Dikarya</taxon>
        <taxon>Ascomycota</taxon>
        <taxon>Pezizomycotina</taxon>
        <taxon>Sordariomycetes</taxon>
        <taxon>Hypocreomycetidae</taxon>
        <taxon>Glomerellales</taxon>
        <taxon>Plectosphaerellaceae</taxon>
        <taxon>Plectosphaerella</taxon>
    </lineage>
</organism>
<comment type="caution">
    <text evidence="2">The sequence shown here is derived from an EMBL/GenBank/DDBJ whole genome shotgun (WGS) entry which is preliminary data.</text>
</comment>
<accession>A0A8K0X7F6</accession>
<dbReference type="EMBL" id="JAGPXD010000001">
    <property type="protein sequence ID" value="KAH7374762.1"/>
    <property type="molecule type" value="Genomic_DNA"/>
</dbReference>
<proteinExistence type="predicted"/>
<dbReference type="SUPFAM" id="SSF53474">
    <property type="entry name" value="alpha/beta-Hydrolases"/>
    <property type="match status" value="1"/>
</dbReference>
<dbReference type="AlphaFoldDB" id="A0A8K0X7F6"/>
<evidence type="ECO:0000259" key="1">
    <source>
        <dbReference type="Pfam" id="PF09994"/>
    </source>
</evidence>
<dbReference type="Proteomes" id="UP000813385">
    <property type="component" value="Unassembled WGS sequence"/>
</dbReference>
<reference evidence="2" key="1">
    <citation type="journal article" date="2021" name="Nat. Commun.">
        <title>Genetic determinants of endophytism in the Arabidopsis root mycobiome.</title>
        <authorList>
            <person name="Mesny F."/>
            <person name="Miyauchi S."/>
            <person name="Thiergart T."/>
            <person name="Pickel B."/>
            <person name="Atanasova L."/>
            <person name="Karlsson M."/>
            <person name="Huettel B."/>
            <person name="Barry K.W."/>
            <person name="Haridas S."/>
            <person name="Chen C."/>
            <person name="Bauer D."/>
            <person name="Andreopoulos W."/>
            <person name="Pangilinan J."/>
            <person name="LaButti K."/>
            <person name="Riley R."/>
            <person name="Lipzen A."/>
            <person name="Clum A."/>
            <person name="Drula E."/>
            <person name="Henrissat B."/>
            <person name="Kohler A."/>
            <person name="Grigoriev I.V."/>
            <person name="Martin F.M."/>
            <person name="Hacquard S."/>
        </authorList>
    </citation>
    <scope>NUCLEOTIDE SEQUENCE</scope>
    <source>
        <strain evidence="2">MPI-CAGE-AT-0016</strain>
    </source>
</reference>
<dbReference type="InterPro" id="IPR018712">
    <property type="entry name" value="Tle1-like_cat"/>
</dbReference>
<keyword evidence="3" id="KW-1185">Reference proteome</keyword>
<dbReference type="OrthoDB" id="4839876at2759"/>
<name>A0A8K0X7F6_9PEZI</name>
<evidence type="ECO:0000313" key="2">
    <source>
        <dbReference type="EMBL" id="KAH7374762.1"/>
    </source>
</evidence>
<feature type="domain" description="T6SS Phospholipase effector Tle1-like catalytic" evidence="1">
    <location>
        <begin position="7"/>
        <end position="309"/>
    </location>
</feature>
<dbReference type="PANTHER" id="PTHR33840">
    <property type="match status" value="1"/>
</dbReference>
<dbReference type="InterPro" id="IPR029058">
    <property type="entry name" value="AB_hydrolase_fold"/>
</dbReference>
<sequence>MSSSKPKRLIVCCDGTWFNSHHGFVKTSWYKRIGTLQVPSNVTRISRCFRRTCSDGKVQVVNYQSGVGTGSNMLDTLTGGAFGMGIAMRIKEVYSFLAANYFDGDEIILIGFSRGAFTARSVAGMIAKLGLLTREGIGHFYPIFMDMNRWNCGGEDQFPNVPFANKPHGPGAAEAYRARLEELGLTRVRQGGGAGSLITVKAIACWDTVGSLGIPQIEWLNKLGGHLAQSSTHQFWDTSLSDRVEHAFHALALDETRISFTPAVWERLPENACSTDLRQVWFPGSHGNIGGGTDDQGMADITLAWMMDQLASIDVEFDDDSFNYTVARTQACYDSTPPKAFIPKAFAKEPIYTANNPRRPWALGAICRDTNLLWRLTGSHVRRPGMQRQAATGCSKGARPPFLKDTSERIHSSVRVRMLCEGLDLNDEGLWTCRALRGYWQLKKRRLTFDSLEEPTEAIEGGGERYVYVYVGPLDESAERTLAEEPMGPFERRLLEMTAGEPNVWQYASV</sequence>
<gene>
    <name evidence="2" type="ORF">B0T11DRAFT_269132</name>
</gene>
<dbReference type="PANTHER" id="PTHR33840:SF1">
    <property type="entry name" value="TLE1 PHOSPHOLIPASE DOMAIN-CONTAINING PROTEIN"/>
    <property type="match status" value="1"/>
</dbReference>
<evidence type="ECO:0000313" key="3">
    <source>
        <dbReference type="Proteomes" id="UP000813385"/>
    </source>
</evidence>
<dbReference type="Pfam" id="PF09994">
    <property type="entry name" value="T6SS_Tle1-like_cat"/>
    <property type="match status" value="1"/>
</dbReference>
<protein>
    <recommendedName>
        <fullName evidence="1">T6SS Phospholipase effector Tle1-like catalytic domain-containing protein</fullName>
    </recommendedName>
</protein>